<evidence type="ECO:0000256" key="11">
    <source>
        <dbReference type="RuleBase" id="RU364053"/>
    </source>
</evidence>
<dbReference type="Gene3D" id="1.10.486.10">
    <property type="entry name" value="PCRA, domain 4"/>
    <property type="match status" value="1"/>
</dbReference>
<dbReference type="GO" id="GO:0000725">
    <property type="term" value="P:recombinational repair"/>
    <property type="evidence" value="ECO:0007669"/>
    <property type="project" value="TreeGrafter"/>
</dbReference>
<dbReference type="InterPro" id="IPR013986">
    <property type="entry name" value="DExx_box_DNA_helicase_dom_sf"/>
</dbReference>
<dbReference type="EMBL" id="CP138335">
    <property type="protein sequence ID" value="XBW07740.1"/>
    <property type="molecule type" value="Genomic_DNA"/>
</dbReference>
<comment type="catalytic activity">
    <reaction evidence="9 11">
        <text>ATP + H2O = ADP + phosphate + H(+)</text>
        <dbReference type="Rhea" id="RHEA:13065"/>
        <dbReference type="ChEBI" id="CHEBI:15377"/>
        <dbReference type="ChEBI" id="CHEBI:15378"/>
        <dbReference type="ChEBI" id="CHEBI:30616"/>
        <dbReference type="ChEBI" id="CHEBI:43474"/>
        <dbReference type="ChEBI" id="CHEBI:456216"/>
        <dbReference type="EC" id="5.6.2.4"/>
    </reaction>
</comment>
<dbReference type="Pfam" id="PF21196">
    <property type="entry name" value="PcrA_UvrD_tudor"/>
    <property type="match status" value="1"/>
</dbReference>
<evidence type="ECO:0000259" key="13">
    <source>
        <dbReference type="PROSITE" id="PS51198"/>
    </source>
</evidence>
<dbReference type="PANTHER" id="PTHR11070:SF2">
    <property type="entry name" value="ATP-DEPENDENT DNA HELICASE SRS2"/>
    <property type="match status" value="1"/>
</dbReference>
<dbReference type="CDD" id="cd17932">
    <property type="entry name" value="DEXQc_UvrD"/>
    <property type="match status" value="1"/>
</dbReference>
<evidence type="ECO:0000256" key="2">
    <source>
        <dbReference type="ARBA" id="ARBA00022741"/>
    </source>
</evidence>
<protein>
    <recommendedName>
        <fullName evidence="11">ATP-dependent DNA helicase</fullName>
        <ecNumber evidence="11">5.6.2.4</ecNumber>
    </recommendedName>
</protein>
<keyword evidence="3 10" id="KW-0378">Hydrolase</keyword>
<feature type="region of interest" description="Disordered" evidence="12">
    <location>
        <begin position="712"/>
        <end position="731"/>
    </location>
</feature>
<dbReference type="FunFam" id="1.10.10.160:FF:000001">
    <property type="entry name" value="ATP-dependent DNA helicase"/>
    <property type="match status" value="1"/>
</dbReference>
<keyword evidence="2 10" id="KW-0547">Nucleotide-binding</keyword>
<dbReference type="GO" id="GO:0005829">
    <property type="term" value="C:cytosol"/>
    <property type="evidence" value="ECO:0007669"/>
    <property type="project" value="TreeGrafter"/>
</dbReference>
<name>A0AAU7V6M6_9ACTO</name>
<dbReference type="PROSITE" id="PS51217">
    <property type="entry name" value="UVRD_HELICASE_CTER"/>
    <property type="match status" value="1"/>
</dbReference>
<evidence type="ECO:0000256" key="7">
    <source>
        <dbReference type="ARBA" id="ARBA00023235"/>
    </source>
</evidence>
<dbReference type="NCBIfam" id="TIGR01073">
    <property type="entry name" value="pcrA"/>
    <property type="match status" value="1"/>
</dbReference>
<dbReference type="AlphaFoldDB" id="A0AAU7V6M6"/>
<dbReference type="Gene3D" id="3.40.50.300">
    <property type="entry name" value="P-loop containing nucleotide triphosphate hydrolases"/>
    <property type="match status" value="2"/>
</dbReference>
<dbReference type="InterPro" id="IPR027417">
    <property type="entry name" value="P-loop_NTPase"/>
</dbReference>
<dbReference type="GO" id="GO:0005524">
    <property type="term" value="F:ATP binding"/>
    <property type="evidence" value="ECO:0007669"/>
    <property type="project" value="UniProtKB-UniRule"/>
</dbReference>
<evidence type="ECO:0000256" key="6">
    <source>
        <dbReference type="ARBA" id="ARBA00023125"/>
    </source>
</evidence>
<organism evidence="15">
    <name type="scientific">Scrofimicrobium appendicitidis</name>
    <dbReference type="NCBI Taxonomy" id="3079930"/>
    <lineage>
        <taxon>Bacteria</taxon>
        <taxon>Bacillati</taxon>
        <taxon>Actinomycetota</taxon>
        <taxon>Actinomycetes</taxon>
        <taxon>Actinomycetales</taxon>
        <taxon>Actinomycetaceae</taxon>
        <taxon>Scrofimicrobium</taxon>
    </lineage>
</organism>
<feature type="region of interest" description="Disordered" evidence="12">
    <location>
        <begin position="1"/>
        <end position="26"/>
    </location>
</feature>
<evidence type="ECO:0000256" key="1">
    <source>
        <dbReference type="ARBA" id="ARBA00009922"/>
    </source>
</evidence>
<feature type="binding site" evidence="10">
    <location>
        <begin position="73"/>
        <end position="80"/>
    </location>
    <ligand>
        <name>ATP</name>
        <dbReference type="ChEBI" id="CHEBI:30616"/>
    </ligand>
</feature>
<dbReference type="KEGG" id="sapp:SAC06_08835"/>
<accession>A0AAU7V6M6</accession>
<evidence type="ECO:0000313" key="15">
    <source>
        <dbReference type="EMBL" id="XBW07740.1"/>
    </source>
</evidence>
<keyword evidence="5 10" id="KW-0067">ATP-binding</keyword>
<dbReference type="GO" id="GO:0033202">
    <property type="term" value="C:DNA helicase complex"/>
    <property type="evidence" value="ECO:0007669"/>
    <property type="project" value="TreeGrafter"/>
</dbReference>
<dbReference type="GO" id="GO:0003677">
    <property type="term" value="F:DNA binding"/>
    <property type="evidence" value="ECO:0007669"/>
    <property type="project" value="UniProtKB-KW"/>
</dbReference>
<evidence type="ECO:0000256" key="3">
    <source>
        <dbReference type="ARBA" id="ARBA00022801"/>
    </source>
</evidence>
<dbReference type="Pfam" id="PF00580">
    <property type="entry name" value="UvrD-helicase"/>
    <property type="match status" value="1"/>
</dbReference>
<evidence type="ECO:0000256" key="4">
    <source>
        <dbReference type="ARBA" id="ARBA00022806"/>
    </source>
</evidence>
<reference evidence="15" key="1">
    <citation type="submission" date="2023-11" db="EMBL/GenBank/DDBJ databases">
        <title>Scrofimicrobium hongkongense sp. nov., isolated from a patient with peritonitis.</title>
        <authorList>
            <person name="Lao H.Y."/>
            <person name="Wong A.Y.P."/>
            <person name="Ng T.L."/>
            <person name="Wong R.Y.L."/>
            <person name="Yau M.C.Y."/>
            <person name="Lam J.Y.W."/>
            <person name="Siu G.K.H."/>
        </authorList>
    </citation>
    <scope>NUCLEOTIDE SEQUENCE</scope>
    <source>
        <strain evidence="15">R131</strain>
    </source>
</reference>
<dbReference type="Pfam" id="PF13361">
    <property type="entry name" value="UvrD_C"/>
    <property type="match status" value="1"/>
</dbReference>
<dbReference type="GO" id="GO:0043138">
    <property type="term" value="F:3'-5' DNA helicase activity"/>
    <property type="evidence" value="ECO:0007669"/>
    <property type="project" value="UniProtKB-EC"/>
</dbReference>
<dbReference type="Gene3D" id="1.10.10.160">
    <property type="match status" value="1"/>
</dbReference>
<feature type="domain" description="UvrD-like helicase ATP-binding" evidence="13">
    <location>
        <begin position="52"/>
        <end position="338"/>
    </location>
</feature>
<evidence type="ECO:0000259" key="14">
    <source>
        <dbReference type="PROSITE" id="PS51217"/>
    </source>
</evidence>
<evidence type="ECO:0000256" key="9">
    <source>
        <dbReference type="ARBA" id="ARBA00048988"/>
    </source>
</evidence>
<dbReference type="FunFam" id="1.10.486.10:FF:000003">
    <property type="entry name" value="ATP-dependent DNA helicase"/>
    <property type="match status" value="1"/>
</dbReference>
<evidence type="ECO:0000256" key="12">
    <source>
        <dbReference type="SAM" id="MobiDB-lite"/>
    </source>
</evidence>
<dbReference type="RefSeq" id="WP_350257942.1">
    <property type="nucleotide sequence ID" value="NZ_CP138335.1"/>
</dbReference>
<dbReference type="PANTHER" id="PTHR11070">
    <property type="entry name" value="UVRD / RECB / PCRA DNA HELICASE FAMILY MEMBER"/>
    <property type="match status" value="1"/>
</dbReference>
<dbReference type="SUPFAM" id="SSF52540">
    <property type="entry name" value="P-loop containing nucleoside triphosphate hydrolases"/>
    <property type="match status" value="1"/>
</dbReference>
<dbReference type="GO" id="GO:0009314">
    <property type="term" value="P:response to radiation"/>
    <property type="evidence" value="ECO:0007669"/>
    <property type="project" value="UniProtKB-ARBA"/>
</dbReference>
<comment type="similarity">
    <text evidence="1 11">Belongs to the helicase family. UvrD subfamily.</text>
</comment>
<evidence type="ECO:0000256" key="5">
    <source>
        <dbReference type="ARBA" id="ARBA00022840"/>
    </source>
</evidence>
<keyword evidence="7" id="KW-0413">Isomerase</keyword>
<dbReference type="GO" id="GO:0016787">
    <property type="term" value="F:hydrolase activity"/>
    <property type="evidence" value="ECO:0007669"/>
    <property type="project" value="UniProtKB-UniRule"/>
</dbReference>
<feature type="compositionally biased region" description="Low complexity" evidence="12">
    <location>
        <begin position="10"/>
        <end position="26"/>
    </location>
</feature>
<dbReference type="GO" id="GO:0006260">
    <property type="term" value="P:DNA replication"/>
    <property type="evidence" value="ECO:0007669"/>
    <property type="project" value="InterPro"/>
</dbReference>
<proteinExistence type="inferred from homology"/>
<evidence type="ECO:0000256" key="8">
    <source>
        <dbReference type="ARBA" id="ARBA00034617"/>
    </source>
</evidence>
<sequence>MDLFDAFANSHSAAPSGPRSRAAQQAASALTVSWEGTDAFSDREQNPETLLEGLNQQQAEAVAYQGGPLLIMAGAGSGKTRVLTHRIAYLLATGRATAGQILAITFTNKAAAEMRERVGALVGPQARRMWVSTFHSACVRILREQYRAAGLKSTFSIYDQQDSQRLLGMILRAHDVDTKRFTPRLISARISDLKNELITPSQYFEQVPSDPVSEVVADAYAEYQKRLTQANAVDFDDIIMRTVQTLQAHPDVTEYYQRRFRHILVDEYQDTNHAQYVLVRTLVGVDRSALPPAELTVVGDSDQSIYAFRGASIRNIEEFELDFPNAHTILLEQNYRSTQNILSAANAVIKHNGGRRPKNLWTAQGAGDPIVVDAADSEHDEARLVVREIDDLGAKGVDMGDIAVFYRTNSQSRALEELLLRMGIPYRIVGGTRFYERQEIKDALAYLQAITNPDDTVALRRIINTPRRGVGARAEAALMAHADRYGISLGEALADAREGADRPIEGLAPRAAKSVAEFWAMMQDLRALARADEPAAHILDEVLTRSGYLESLRASEDPQDASRVDNLAELLSVAEDFDTTRREAPPEEGEQLGSLDAFLERVALVADADQVPSEGKRGGEVTLMTVHTAKGLEFPYVFVTGMEDGTFPHRRSLEDPAELAEERRLAYVAITRARQRLYLTRAATRSAWGLPEEMPPSRFLDNLPEENIERRHQTTRERLASRPGGSDGGRVFGAGAPGSLKRTFVRQTAPSSAPTRRLGGRLGESEDKPVLQLKVGDRVQHGTLGEGVVIGMEGSGKTSVARIDFGSTTKRLLLRMAPLKKL</sequence>
<dbReference type="InterPro" id="IPR000212">
    <property type="entry name" value="DNA_helicase_UvrD/REP"/>
</dbReference>
<evidence type="ECO:0000256" key="10">
    <source>
        <dbReference type="PROSITE-ProRule" id="PRU00560"/>
    </source>
</evidence>
<keyword evidence="6 11" id="KW-0238">DNA-binding</keyword>
<gene>
    <name evidence="15" type="primary">pcrA</name>
    <name evidence="15" type="ORF">SAC06_08835</name>
</gene>
<feature type="domain" description="UvrD-like helicase C-terminal" evidence="14">
    <location>
        <begin position="339"/>
        <end position="631"/>
    </location>
</feature>
<dbReference type="PROSITE" id="PS51198">
    <property type="entry name" value="UVRD_HELICASE_ATP_BIND"/>
    <property type="match status" value="1"/>
</dbReference>
<dbReference type="CDD" id="cd18807">
    <property type="entry name" value="SF1_C_UvrD"/>
    <property type="match status" value="1"/>
</dbReference>
<dbReference type="InterPro" id="IPR014016">
    <property type="entry name" value="UvrD-like_ATP-bd"/>
</dbReference>
<comment type="catalytic activity">
    <reaction evidence="8">
        <text>Couples ATP hydrolysis with the unwinding of duplex DNA by translocating in the 3'-5' direction.</text>
        <dbReference type="EC" id="5.6.2.4"/>
    </reaction>
</comment>
<dbReference type="InterPro" id="IPR005751">
    <property type="entry name" value="ATP-dep_DNA_helicase_PcrA"/>
</dbReference>
<dbReference type="InterPro" id="IPR014017">
    <property type="entry name" value="DNA_helicase_UvrD-like_C"/>
</dbReference>
<dbReference type="EC" id="5.6.2.4" evidence="11"/>
<keyword evidence="4 10" id="KW-0347">Helicase</keyword>